<dbReference type="RefSeq" id="WP_204520104.1">
    <property type="nucleotide sequence ID" value="NZ_BAABIN010000030.1"/>
</dbReference>
<dbReference type="EMBL" id="JAFBEB010000023">
    <property type="protein sequence ID" value="MBM7592292.1"/>
    <property type="molecule type" value="Genomic_DNA"/>
</dbReference>
<dbReference type="Pfam" id="PF00005">
    <property type="entry name" value="ABC_tran"/>
    <property type="match status" value="1"/>
</dbReference>
<keyword evidence="2" id="KW-0813">Transport</keyword>
<dbReference type="InterPro" id="IPR017911">
    <property type="entry name" value="MacB-like_ATP-bd"/>
</dbReference>
<dbReference type="PANTHER" id="PTHR42798:SF4">
    <property type="entry name" value="ABC TRANSPORTER DOMAIN-CONTAINING PROTEIN"/>
    <property type="match status" value="1"/>
</dbReference>
<dbReference type="GO" id="GO:0098796">
    <property type="term" value="C:membrane protein complex"/>
    <property type="evidence" value="ECO:0007669"/>
    <property type="project" value="UniProtKB-ARBA"/>
</dbReference>
<evidence type="ECO:0000256" key="1">
    <source>
        <dbReference type="ARBA" id="ARBA00005417"/>
    </source>
</evidence>
<dbReference type="InterPro" id="IPR003439">
    <property type="entry name" value="ABC_transporter-like_ATP-bd"/>
</dbReference>
<evidence type="ECO:0000256" key="2">
    <source>
        <dbReference type="ARBA" id="ARBA00022448"/>
    </source>
</evidence>
<evidence type="ECO:0000313" key="7">
    <source>
        <dbReference type="Proteomes" id="UP000717624"/>
    </source>
</evidence>
<gene>
    <name evidence="6" type="ORF">JOD01_003954</name>
</gene>
<dbReference type="GO" id="GO:0022857">
    <property type="term" value="F:transmembrane transporter activity"/>
    <property type="evidence" value="ECO:0007669"/>
    <property type="project" value="UniProtKB-ARBA"/>
</dbReference>
<dbReference type="InterPro" id="IPR017871">
    <property type="entry name" value="ABC_transporter-like_CS"/>
</dbReference>
<dbReference type="Proteomes" id="UP000717624">
    <property type="component" value="Unassembled WGS sequence"/>
</dbReference>
<dbReference type="PROSITE" id="PS50893">
    <property type="entry name" value="ABC_TRANSPORTER_2"/>
    <property type="match status" value="1"/>
</dbReference>
<dbReference type="FunFam" id="3.40.50.300:FF:000032">
    <property type="entry name" value="Export ABC transporter ATP-binding protein"/>
    <property type="match status" value="1"/>
</dbReference>
<organism evidence="6 7">
    <name type="scientific">Brevibacillus fulvus</name>
    <dbReference type="NCBI Taxonomy" id="1125967"/>
    <lineage>
        <taxon>Bacteria</taxon>
        <taxon>Bacillati</taxon>
        <taxon>Bacillota</taxon>
        <taxon>Bacilli</taxon>
        <taxon>Bacillales</taxon>
        <taxon>Paenibacillaceae</taxon>
        <taxon>Brevibacillus</taxon>
    </lineage>
</organism>
<dbReference type="SMART" id="SM00382">
    <property type="entry name" value="AAA"/>
    <property type="match status" value="1"/>
</dbReference>
<comment type="similarity">
    <text evidence="1">Belongs to the ABC transporter superfamily.</text>
</comment>
<dbReference type="SUPFAM" id="SSF52540">
    <property type="entry name" value="P-loop containing nucleoside triphosphate hydrolases"/>
    <property type="match status" value="1"/>
</dbReference>
<proteinExistence type="inferred from homology"/>
<evidence type="ECO:0000256" key="3">
    <source>
        <dbReference type="ARBA" id="ARBA00022741"/>
    </source>
</evidence>
<protein>
    <submittedName>
        <fullName evidence="6">ABC transport system ATP-binding protein</fullName>
    </submittedName>
</protein>
<dbReference type="PROSITE" id="PS00211">
    <property type="entry name" value="ABC_TRANSPORTER_1"/>
    <property type="match status" value="1"/>
</dbReference>
<evidence type="ECO:0000313" key="6">
    <source>
        <dbReference type="EMBL" id="MBM7592292.1"/>
    </source>
</evidence>
<keyword evidence="3" id="KW-0547">Nucleotide-binding</keyword>
<reference evidence="6" key="1">
    <citation type="submission" date="2021-01" db="EMBL/GenBank/DDBJ databases">
        <title>Genomic Encyclopedia of Type Strains, Phase IV (KMG-IV): sequencing the most valuable type-strain genomes for metagenomic binning, comparative biology and taxonomic classification.</title>
        <authorList>
            <person name="Goeker M."/>
        </authorList>
    </citation>
    <scope>NUCLEOTIDE SEQUENCE</scope>
    <source>
        <strain evidence="6">DSM 25523</strain>
    </source>
</reference>
<dbReference type="GO" id="GO:0005524">
    <property type="term" value="F:ATP binding"/>
    <property type="evidence" value="ECO:0007669"/>
    <property type="project" value="UniProtKB-KW"/>
</dbReference>
<sequence>MALIELHNIKKVYGKAEYSTVALNNINLCIEKGEFVSIMGPSGSGKSTLLNIIGCMDIPSEGEYRLNGQLINQLNDQQLSKIRNKTISFVFQNFALMQNFSVYDNVALPLFKRKMSAKDKKEKVVYYLQKLGIADLLKKNVSLLSGGQKQRVAIARAMVAETDIILADEPTGALDQKNGAQFMELLCQLNEEGKCLIVITHDENVARYTKRIIRIVDGTITADRKAEMAQ</sequence>
<dbReference type="InterPro" id="IPR027417">
    <property type="entry name" value="P-loop_NTPase"/>
</dbReference>
<name>A0A939BTX5_9BACL</name>
<feature type="domain" description="ABC transporter" evidence="5">
    <location>
        <begin position="4"/>
        <end position="229"/>
    </location>
</feature>
<accession>A0A939BTX5</accession>
<dbReference type="CDD" id="cd03255">
    <property type="entry name" value="ABC_MJ0796_LolCDE_FtsE"/>
    <property type="match status" value="1"/>
</dbReference>
<keyword evidence="4 6" id="KW-0067">ATP-binding</keyword>
<dbReference type="GO" id="GO:0016887">
    <property type="term" value="F:ATP hydrolysis activity"/>
    <property type="evidence" value="ECO:0007669"/>
    <property type="project" value="InterPro"/>
</dbReference>
<evidence type="ECO:0000256" key="4">
    <source>
        <dbReference type="ARBA" id="ARBA00022840"/>
    </source>
</evidence>
<evidence type="ECO:0000259" key="5">
    <source>
        <dbReference type="PROSITE" id="PS50893"/>
    </source>
</evidence>
<dbReference type="Gene3D" id="3.40.50.300">
    <property type="entry name" value="P-loop containing nucleotide triphosphate hydrolases"/>
    <property type="match status" value="1"/>
</dbReference>
<dbReference type="InterPro" id="IPR003593">
    <property type="entry name" value="AAA+_ATPase"/>
</dbReference>
<dbReference type="AlphaFoldDB" id="A0A939BTX5"/>
<dbReference type="PANTHER" id="PTHR42798">
    <property type="entry name" value="LIPOPROTEIN-RELEASING SYSTEM ATP-BINDING PROTEIN LOLD"/>
    <property type="match status" value="1"/>
</dbReference>
<comment type="caution">
    <text evidence="6">The sequence shown here is derived from an EMBL/GenBank/DDBJ whole genome shotgun (WGS) entry which is preliminary data.</text>
</comment>
<keyword evidence="7" id="KW-1185">Reference proteome</keyword>